<comment type="caution">
    <text evidence="1">The sequence shown here is derived from an EMBL/GenBank/DDBJ whole genome shotgun (WGS) entry which is preliminary data.</text>
</comment>
<dbReference type="RefSeq" id="WP_007275839.1">
    <property type="nucleotide sequence ID" value="NZ_AOLM01000025.1"/>
</dbReference>
<evidence type="ECO:0000313" key="1">
    <source>
        <dbReference type="EMBL" id="ELZ89758.1"/>
    </source>
</evidence>
<name>M0I156_9EURY</name>
<dbReference type="Proteomes" id="UP000011508">
    <property type="component" value="Unassembled WGS sequence"/>
</dbReference>
<dbReference type="EMBL" id="AOLM01000025">
    <property type="protein sequence ID" value="ELZ89758.1"/>
    <property type="molecule type" value="Genomic_DNA"/>
</dbReference>
<sequence length="642" mass="73413">MQIYAGLMNGHSLTECVATAGIDLARFEDRKWSDHPRIHSFEALVRSYIWGMLRGIEYRSHIVSELSDRPNTRRELGYGTFNGTRRCPHQTNFNEAWNDRFGPDLRAFVTEVVAYVREWAYDNNRLIETTELLVPDERDETQELTKDQIRRIVNEMVGYITPNYSFNREGGVSHDKNVFFKLLAHCALTSSSVHGGGDTFEWQQIDDDDPPHGRTVLDLVKSLSAGEMLSMYADAIDGVVEALDKQVGLYDSPVPLAIDTTTIESDAKWKRVTIPSIADPEYHGWSDRKKKDTYAYIEEEGIECLVGEDPEKIRKARFHDDEKREAAERINDVVRYVHGTKSGDEFKYAWEFGAAAIAHPSCPLIYAMEPLERKDELEDHVERFIERGQELVTVSEVYMDSAYSQVAVQQLFHYGNAFRTEDQFNIPYVMNIREEDSVKKAVLQEKPGRGDITTRMDESEGDISVVKNYRQHSQEHGYGATTLVGLPKRDYENGGVVDVKDPVTDRVAFSTSRTDIDAENAIELLRGPDSESFSDPVRRRKAKHERGYTNRWLIEIGFEKTKDFLAFTKSGHGGVRLFYVLYASLLFDVWMTVDRAIKHEEYELGFDVETYDEDDSVVYATSPRISADVLSTIVANYLRPVT</sequence>
<accession>M0I156</accession>
<gene>
    <name evidence="1" type="ORF">C441_15330</name>
</gene>
<protein>
    <submittedName>
        <fullName evidence="1">Transposase IS4 family protein</fullName>
    </submittedName>
</protein>
<keyword evidence="2" id="KW-1185">Reference proteome</keyword>
<dbReference type="PATRIC" id="fig|662480.6.peg.3057"/>
<organism evidence="1 2">
    <name type="scientific">Haloferax sulfurifontis ATCC BAA-897</name>
    <dbReference type="NCBI Taxonomy" id="662480"/>
    <lineage>
        <taxon>Archaea</taxon>
        <taxon>Methanobacteriati</taxon>
        <taxon>Methanobacteriota</taxon>
        <taxon>Stenosarchaea group</taxon>
        <taxon>Halobacteria</taxon>
        <taxon>Halobacteriales</taxon>
        <taxon>Haloferacaceae</taxon>
        <taxon>Haloferax</taxon>
    </lineage>
</organism>
<dbReference type="AlphaFoldDB" id="M0I156"/>
<proteinExistence type="predicted"/>
<reference evidence="1 2" key="1">
    <citation type="journal article" date="2014" name="PLoS Genet.">
        <title>Phylogenetically driven sequencing of extremely halophilic archaea reveals strategies for static and dynamic osmo-response.</title>
        <authorList>
            <person name="Becker E.A."/>
            <person name="Seitzer P.M."/>
            <person name="Tritt A."/>
            <person name="Larsen D."/>
            <person name="Krusor M."/>
            <person name="Yao A.I."/>
            <person name="Wu D."/>
            <person name="Madern D."/>
            <person name="Eisen J.A."/>
            <person name="Darling A.E."/>
            <person name="Facciotti M.T."/>
        </authorList>
    </citation>
    <scope>NUCLEOTIDE SEQUENCE [LARGE SCALE GENOMIC DNA]</scope>
    <source>
        <strain evidence="1 2">ATCC BAA-897</strain>
    </source>
</reference>
<dbReference type="OrthoDB" id="212730at2157"/>
<evidence type="ECO:0000313" key="2">
    <source>
        <dbReference type="Proteomes" id="UP000011508"/>
    </source>
</evidence>